<evidence type="ECO:0000313" key="2">
    <source>
        <dbReference type="Proteomes" id="UP001165395"/>
    </source>
</evidence>
<proteinExistence type="predicted"/>
<protein>
    <submittedName>
        <fullName evidence="1">Uncharacterized protein</fullName>
    </submittedName>
</protein>
<reference evidence="1" key="1">
    <citation type="submission" date="2021-10" db="EMBL/GenBank/DDBJ databases">
        <title>The complete genome sequence of Leeia sp. TBRC 13508.</title>
        <authorList>
            <person name="Charoenyingcharoen P."/>
            <person name="Yukphan P."/>
        </authorList>
    </citation>
    <scope>NUCLEOTIDE SEQUENCE</scope>
    <source>
        <strain evidence="1">TBRC 13508</strain>
    </source>
</reference>
<accession>A0ABS8D5F9</accession>
<sequence>MHDSRNSALTTQSIIHQAVLLLNEGKAMNPEDAINEACQLLGISYAKARPSEDDVLAAWIIDQQLFSPATPLTETVRQQVLALLDALDEESMPALVDAITLLPFADGAHYQPSIFMVEEEEKNLIFFLTNQGADYKFLPGKSIRLHVSLQDCECLIHLVSKSRFSSLKSKKMLSQHQRYLSKQSLTRWNPLSLVQ</sequence>
<gene>
    <name evidence="1" type="ORF">LIN78_07815</name>
</gene>
<dbReference type="RefSeq" id="WP_227180222.1">
    <property type="nucleotide sequence ID" value="NZ_JAJBZT010000003.1"/>
</dbReference>
<dbReference type="EMBL" id="JAJBZT010000003">
    <property type="protein sequence ID" value="MCB6183451.1"/>
    <property type="molecule type" value="Genomic_DNA"/>
</dbReference>
<comment type="caution">
    <text evidence="1">The sequence shown here is derived from an EMBL/GenBank/DDBJ whole genome shotgun (WGS) entry which is preliminary data.</text>
</comment>
<name>A0ABS8D5F9_9NEIS</name>
<dbReference type="Proteomes" id="UP001165395">
    <property type="component" value="Unassembled WGS sequence"/>
</dbReference>
<keyword evidence="2" id="KW-1185">Reference proteome</keyword>
<evidence type="ECO:0000313" key="1">
    <source>
        <dbReference type="EMBL" id="MCB6183451.1"/>
    </source>
</evidence>
<organism evidence="1 2">
    <name type="scientific">Leeia speluncae</name>
    <dbReference type="NCBI Taxonomy" id="2884804"/>
    <lineage>
        <taxon>Bacteria</taxon>
        <taxon>Pseudomonadati</taxon>
        <taxon>Pseudomonadota</taxon>
        <taxon>Betaproteobacteria</taxon>
        <taxon>Neisseriales</taxon>
        <taxon>Leeiaceae</taxon>
        <taxon>Leeia</taxon>
    </lineage>
</organism>